<keyword evidence="1" id="KW-1133">Transmembrane helix</keyword>
<dbReference type="EMBL" id="CAEKKB010000003">
    <property type="protein sequence ID" value="CAB4303101.1"/>
    <property type="molecule type" value="Genomic_DNA"/>
</dbReference>
<feature type="transmembrane region" description="Helical" evidence="1">
    <location>
        <begin position="58"/>
        <end position="77"/>
    </location>
</feature>
<evidence type="ECO:0000256" key="1">
    <source>
        <dbReference type="SAM" id="Phobius"/>
    </source>
</evidence>
<dbReference type="AlphaFoldDB" id="A0A6J5UB12"/>
<keyword evidence="5" id="KW-1185">Reference proteome</keyword>
<reference evidence="2 4" key="2">
    <citation type="submission" date="2020-05" db="EMBL/GenBank/DDBJ databases">
        <authorList>
            <person name="Campoy J."/>
            <person name="Schneeberger K."/>
            <person name="Spophaly S."/>
        </authorList>
    </citation>
    <scope>NUCLEOTIDE SEQUENCE [LARGE SCALE GENOMIC DNA]</scope>
    <source>
        <strain evidence="2">PruArmRojPasFocal</strain>
    </source>
</reference>
<dbReference type="Proteomes" id="UP000507222">
    <property type="component" value="Unassembled WGS sequence"/>
</dbReference>
<proteinExistence type="predicted"/>
<evidence type="ECO:0000313" key="2">
    <source>
        <dbReference type="EMBL" id="CAB4272584.1"/>
    </source>
</evidence>
<evidence type="ECO:0000313" key="4">
    <source>
        <dbReference type="Proteomes" id="UP000507222"/>
    </source>
</evidence>
<accession>A0A6J5UB12</accession>
<dbReference type="Proteomes" id="UP000507245">
    <property type="component" value="Unassembled WGS sequence"/>
</dbReference>
<gene>
    <name evidence="2" type="ORF">CURHAP_LOCUS19297</name>
    <name evidence="3" type="ORF">ORAREDHAP_LOCUS19097</name>
</gene>
<reference evidence="5" key="1">
    <citation type="journal article" date="2020" name="Genome Biol.">
        <title>Gamete binning: chromosome-level and haplotype-resolved genome assembly enabled by high-throughput single-cell sequencing of gamete genomes.</title>
        <authorList>
            <person name="Campoy J.A."/>
            <person name="Sun H."/>
            <person name="Goel M."/>
            <person name="Jiao W.-B."/>
            <person name="Folz-Donahue K."/>
            <person name="Wang N."/>
            <person name="Rubio M."/>
            <person name="Liu C."/>
            <person name="Kukat C."/>
            <person name="Ruiz D."/>
            <person name="Huettel B."/>
            <person name="Schneeberger K."/>
        </authorList>
    </citation>
    <scope>NUCLEOTIDE SEQUENCE [LARGE SCALE GENOMIC DNA]</scope>
    <source>
        <strain evidence="5">cv. Rojo Pasion</strain>
    </source>
</reference>
<evidence type="ECO:0000313" key="5">
    <source>
        <dbReference type="Proteomes" id="UP000507245"/>
    </source>
</evidence>
<dbReference type="EMBL" id="CAEKDK010000003">
    <property type="protein sequence ID" value="CAB4272584.1"/>
    <property type="molecule type" value="Genomic_DNA"/>
</dbReference>
<keyword evidence="1" id="KW-0812">Transmembrane</keyword>
<evidence type="ECO:0000313" key="3">
    <source>
        <dbReference type="EMBL" id="CAB4303101.1"/>
    </source>
</evidence>
<name>A0A6J5UB12_PRUAR</name>
<protein>
    <submittedName>
        <fullName evidence="2">Uncharacterized protein</fullName>
    </submittedName>
</protein>
<sequence>MVGPSEVAGGLETQSSGIKAEGPQLLVERFKWGGGSHFSCGLLNGHNFWSVSDDAVEVVVVVGGVLKISLVLVLAAFNQKVDGLVMSGRWCFEP</sequence>
<organism evidence="2 4">
    <name type="scientific">Prunus armeniaca</name>
    <name type="common">Apricot</name>
    <name type="synonym">Armeniaca vulgaris</name>
    <dbReference type="NCBI Taxonomy" id="36596"/>
    <lineage>
        <taxon>Eukaryota</taxon>
        <taxon>Viridiplantae</taxon>
        <taxon>Streptophyta</taxon>
        <taxon>Embryophyta</taxon>
        <taxon>Tracheophyta</taxon>
        <taxon>Spermatophyta</taxon>
        <taxon>Magnoliopsida</taxon>
        <taxon>eudicotyledons</taxon>
        <taxon>Gunneridae</taxon>
        <taxon>Pentapetalae</taxon>
        <taxon>rosids</taxon>
        <taxon>fabids</taxon>
        <taxon>Rosales</taxon>
        <taxon>Rosaceae</taxon>
        <taxon>Amygdaloideae</taxon>
        <taxon>Amygdaleae</taxon>
        <taxon>Prunus</taxon>
    </lineage>
</organism>
<keyword evidence="1" id="KW-0472">Membrane</keyword>